<name>A0ABQ9FPG3_TEGGR</name>
<keyword evidence="2" id="KW-1185">Reference proteome</keyword>
<dbReference type="EMBL" id="JARBDR010000246">
    <property type="protein sequence ID" value="KAJ8317610.1"/>
    <property type="molecule type" value="Genomic_DNA"/>
</dbReference>
<reference evidence="1 2" key="1">
    <citation type="submission" date="2022-12" db="EMBL/GenBank/DDBJ databases">
        <title>Chromosome-level genome of Tegillarca granosa.</title>
        <authorList>
            <person name="Kim J."/>
        </authorList>
    </citation>
    <scope>NUCLEOTIDE SEQUENCE [LARGE SCALE GENOMIC DNA]</scope>
    <source>
        <strain evidence="1">Teg-2019</strain>
        <tissue evidence="1">Adductor muscle</tissue>
    </source>
</reference>
<comment type="caution">
    <text evidence="1">The sequence shown here is derived from an EMBL/GenBank/DDBJ whole genome shotgun (WGS) entry which is preliminary data.</text>
</comment>
<gene>
    <name evidence="1" type="ORF">KUTeg_005514</name>
</gene>
<protein>
    <submittedName>
        <fullName evidence="1">Uncharacterized protein</fullName>
    </submittedName>
</protein>
<sequence>MTFHCNEHLNLRNNLRASVQLPKTLFNGSITQNDDQGTTIGLQFIFYKGPQLFPITTSQHDDPHLNSENLKHVQCLI</sequence>
<accession>A0ABQ9FPG3</accession>
<proteinExistence type="predicted"/>
<evidence type="ECO:0000313" key="1">
    <source>
        <dbReference type="EMBL" id="KAJ8317610.1"/>
    </source>
</evidence>
<evidence type="ECO:0000313" key="2">
    <source>
        <dbReference type="Proteomes" id="UP001217089"/>
    </source>
</evidence>
<dbReference type="Proteomes" id="UP001217089">
    <property type="component" value="Unassembled WGS sequence"/>
</dbReference>
<organism evidence="1 2">
    <name type="scientific">Tegillarca granosa</name>
    <name type="common">Malaysian cockle</name>
    <name type="synonym">Anadara granosa</name>
    <dbReference type="NCBI Taxonomy" id="220873"/>
    <lineage>
        <taxon>Eukaryota</taxon>
        <taxon>Metazoa</taxon>
        <taxon>Spiralia</taxon>
        <taxon>Lophotrochozoa</taxon>
        <taxon>Mollusca</taxon>
        <taxon>Bivalvia</taxon>
        <taxon>Autobranchia</taxon>
        <taxon>Pteriomorphia</taxon>
        <taxon>Arcoida</taxon>
        <taxon>Arcoidea</taxon>
        <taxon>Arcidae</taxon>
        <taxon>Tegillarca</taxon>
    </lineage>
</organism>